<feature type="chain" id="PRO_5001973535" description="Capsule assembly Wzi family protein" evidence="1">
    <location>
        <begin position="25"/>
        <end position="279"/>
    </location>
</feature>
<gene>
    <name evidence="2" type="ORF">N791_12090</name>
</gene>
<evidence type="ECO:0000313" key="3">
    <source>
        <dbReference type="Proteomes" id="UP000030003"/>
    </source>
</evidence>
<dbReference type="EMBL" id="AVBH01000032">
    <property type="protein sequence ID" value="KGO99077.1"/>
    <property type="molecule type" value="Genomic_DNA"/>
</dbReference>
<evidence type="ECO:0008006" key="4">
    <source>
        <dbReference type="Google" id="ProtNLM"/>
    </source>
</evidence>
<dbReference type="RefSeq" id="WP_027069306.1">
    <property type="nucleotide sequence ID" value="NZ_AUHT01000005.1"/>
</dbReference>
<organism evidence="2 3">
    <name type="scientific">Lysobacter defluvii IMMIB APB-9 = DSM 18482</name>
    <dbReference type="NCBI Taxonomy" id="1385515"/>
    <lineage>
        <taxon>Bacteria</taxon>
        <taxon>Pseudomonadati</taxon>
        <taxon>Pseudomonadota</taxon>
        <taxon>Gammaproteobacteria</taxon>
        <taxon>Lysobacterales</taxon>
        <taxon>Lysobacteraceae</taxon>
        <taxon>Novilysobacter</taxon>
    </lineage>
</organism>
<evidence type="ECO:0000313" key="2">
    <source>
        <dbReference type="EMBL" id="KGO99077.1"/>
    </source>
</evidence>
<dbReference type="OrthoDB" id="5939597at2"/>
<dbReference type="STRING" id="1385515.GCA_000423325_00834"/>
<keyword evidence="3" id="KW-1185">Reference proteome</keyword>
<keyword evidence="1" id="KW-0732">Signal</keyword>
<feature type="signal peptide" evidence="1">
    <location>
        <begin position="1"/>
        <end position="24"/>
    </location>
</feature>
<comment type="caution">
    <text evidence="2">The sequence shown here is derived from an EMBL/GenBank/DDBJ whole genome shotgun (WGS) entry which is preliminary data.</text>
</comment>
<accession>A0A0A0MAH1</accession>
<dbReference type="Proteomes" id="UP000030003">
    <property type="component" value="Unassembled WGS sequence"/>
</dbReference>
<protein>
    <recommendedName>
        <fullName evidence="4">Capsule assembly Wzi family protein</fullName>
    </recommendedName>
</protein>
<dbReference type="AlphaFoldDB" id="A0A0A0MAH1"/>
<name>A0A0A0MAH1_9GAMM</name>
<proteinExistence type="predicted"/>
<sequence>MHTPLSRLTLALVLAFGVAGGAHAQAKASGTAALPVWDGSGKLEAVLLLEPAGDAAVSGNRWQLGSNTLEAAFGVQSGNELGLLCNQTGSLGMAIGNLAENCMLASVGARDQGAARAGASLSRGNTEVGVAMGKARAALPSWLSPGRPASRVDENTLTVYGEQHIGREATVSIGGTWARARLVPAVEVPALAGRWDSVSLTVGADYGDFGANIIGRVVDNPGPAGNWEGVGLGFTWRTPWSGRLTVGAEKLTRGGNPFAPGVEVEDEGTVPYVRYEQDL</sequence>
<evidence type="ECO:0000256" key="1">
    <source>
        <dbReference type="SAM" id="SignalP"/>
    </source>
</evidence>
<dbReference type="eggNOG" id="ENOG50315FE">
    <property type="taxonomic scope" value="Bacteria"/>
</dbReference>
<reference evidence="2 3" key="1">
    <citation type="submission" date="2013-08" db="EMBL/GenBank/DDBJ databases">
        <title>Genomic analysis of Lysobacter defluvii.</title>
        <authorList>
            <person name="Wang Q."/>
            <person name="Wang G."/>
        </authorList>
    </citation>
    <scope>NUCLEOTIDE SEQUENCE [LARGE SCALE GENOMIC DNA]</scope>
    <source>
        <strain evidence="2 3">IMMIB APB-9</strain>
    </source>
</reference>